<evidence type="ECO:0000256" key="6">
    <source>
        <dbReference type="ARBA" id="ARBA00022692"/>
    </source>
</evidence>
<evidence type="ECO:0000313" key="14">
    <source>
        <dbReference type="EMBL" id="MBB4961073.1"/>
    </source>
</evidence>
<dbReference type="PANTHER" id="PTHR35864">
    <property type="entry name" value="ZINC METALLOPROTEASE MJ0611-RELATED"/>
    <property type="match status" value="1"/>
</dbReference>
<feature type="transmembrane region" description="Helical" evidence="13">
    <location>
        <begin position="25"/>
        <end position="44"/>
    </location>
</feature>
<evidence type="ECO:0000256" key="4">
    <source>
        <dbReference type="ARBA" id="ARBA00022475"/>
    </source>
</evidence>
<keyword evidence="10 13" id="KW-1133">Transmembrane helix</keyword>
<dbReference type="EMBL" id="JACHJW010000001">
    <property type="protein sequence ID" value="MBB4961073.1"/>
    <property type="molecule type" value="Genomic_DNA"/>
</dbReference>
<comment type="similarity">
    <text evidence="3">Belongs to the peptidase M50B family.</text>
</comment>
<dbReference type="GO" id="GO:0005886">
    <property type="term" value="C:plasma membrane"/>
    <property type="evidence" value="ECO:0007669"/>
    <property type="project" value="UniProtKB-SubCell"/>
</dbReference>
<keyword evidence="4" id="KW-1003">Cell membrane</keyword>
<evidence type="ECO:0000256" key="13">
    <source>
        <dbReference type="SAM" id="Phobius"/>
    </source>
</evidence>
<accession>A0A7W7SUD8</accession>
<dbReference type="InterPro" id="IPR044537">
    <property type="entry name" value="Rip2-like"/>
</dbReference>
<name>A0A7W7SUD8_9ACTN</name>
<evidence type="ECO:0000256" key="5">
    <source>
        <dbReference type="ARBA" id="ARBA00022670"/>
    </source>
</evidence>
<dbReference type="GO" id="GO:0006508">
    <property type="term" value="P:proteolysis"/>
    <property type="evidence" value="ECO:0007669"/>
    <property type="project" value="UniProtKB-KW"/>
</dbReference>
<evidence type="ECO:0000313" key="15">
    <source>
        <dbReference type="Proteomes" id="UP000578819"/>
    </source>
</evidence>
<dbReference type="RefSeq" id="WP_184536736.1">
    <property type="nucleotide sequence ID" value="NZ_JACHJW010000001.1"/>
</dbReference>
<dbReference type="PANTHER" id="PTHR35864:SF1">
    <property type="entry name" value="ZINC METALLOPROTEASE YWHC-RELATED"/>
    <property type="match status" value="1"/>
</dbReference>
<sequence>MGIDRPRRDDLILGVPRQAFRPSPIFLALVALFATSGVMAWNGFGNVRLDVFLFVVSGWLVSLCLHEYAHAVVAFRAGDRAVAHRGYLTLNPLKYSHPLLSIVFPVVIVLLGGIGLPGGAVWVDRHQIPGRLRHSLVSLAGPATNVVFALVLVVPLVLATDVAAHQEFWAGLALLTFLQLTASVLNLLPVPGLDGGNIIQPWLSPQWRRGYDLMAPYGFILLFALLWNPRIGGWFFDAVFTVGDLLGLPAPLYAEGLRLIRFWQG</sequence>
<keyword evidence="8" id="KW-0378">Hydrolase</keyword>
<reference evidence="14 15" key="1">
    <citation type="submission" date="2020-08" db="EMBL/GenBank/DDBJ databases">
        <title>Sequencing the genomes of 1000 actinobacteria strains.</title>
        <authorList>
            <person name="Klenk H.-P."/>
        </authorList>
    </citation>
    <scope>NUCLEOTIDE SEQUENCE [LARGE SCALE GENOMIC DNA]</scope>
    <source>
        <strain evidence="14 15">DSM 45886</strain>
    </source>
</reference>
<evidence type="ECO:0000256" key="9">
    <source>
        <dbReference type="ARBA" id="ARBA00022833"/>
    </source>
</evidence>
<feature type="transmembrane region" description="Helical" evidence="13">
    <location>
        <begin position="168"/>
        <end position="189"/>
    </location>
</feature>
<evidence type="ECO:0000256" key="3">
    <source>
        <dbReference type="ARBA" id="ARBA00007931"/>
    </source>
</evidence>
<evidence type="ECO:0000256" key="8">
    <source>
        <dbReference type="ARBA" id="ARBA00022801"/>
    </source>
</evidence>
<dbReference type="AlphaFoldDB" id="A0A7W7SUD8"/>
<feature type="transmembrane region" description="Helical" evidence="13">
    <location>
        <begin position="135"/>
        <end position="156"/>
    </location>
</feature>
<keyword evidence="6 13" id="KW-0812">Transmembrane</keyword>
<keyword evidence="5 14" id="KW-0645">Protease</keyword>
<keyword evidence="15" id="KW-1185">Reference proteome</keyword>
<proteinExistence type="inferred from homology"/>
<feature type="transmembrane region" description="Helical" evidence="13">
    <location>
        <begin position="233"/>
        <end position="254"/>
    </location>
</feature>
<evidence type="ECO:0000256" key="1">
    <source>
        <dbReference type="ARBA" id="ARBA00001947"/>
    </source>
</evidence>
<organism evidence="14 15">
    <name type="scientific">Micromonospora polyrhachis</name>
    <dbReference type="NCBI Taxonomy" id="1282883"/>
    <lineage>
        <taxon>Bacteria</taxon>
        <taxon>Bacillati</taxon>
        <taxon>Actinomycetota</taxon>
        <taxon>Actinomycetes</taxon>
        <taxon>Micromonosporales</taxon>
        <taxon>Micromonosporaceae</taxon>
        <taxon>Micromonospora</taxon>
    </lineage>
</organism>
<evidence type="ECO:0000256" key="2">
    <source>
        <dbReference type="ARBA" id="ARBA00004651"/>
    </source>
</evidence>
<comment type="subcellular location">
    <subcellularLocation>
        <location evidence="2">Cell membrane</location>
        <topology evidence="2">Multi-pass membrane protein</topology>
    </subcellularLocation>
</comment>
<gene>
    <name evidence="14" type="ORF">FHR38_004806</name>
</gene>
<evidence type="ECO:0000256" key="11">
    <source>
        <dbReference type="ARBA" id="ARBA00023049"/>
    </source>
</evidence>
<keyword evidence="12 13" id="KW-0472">Membrane</keyword>
<feature type="transmembrane region" description="Helical" evidence="13">
    <location>
        <begin position="210"/>
        <end position="227"/>
    </location>
</feature>
<evidence type="ECO:0000256" key="7">
    <source>
        <dbReference type="ARBA" id="ARBA00022723"/>
    </source>
</evidence>
<evidence type="ECO:0000256" key="12">
    <source>
        <dbReference type="ARBA" id="ARBA00023136"/>
    </source>
</evidence>
<dbReference type="CDD" id="cd06158">
    <property type="entry name" value="S2P-M50_like_1"/>
    <property type="match status" value="1"/>
</dbReference>
<keyword evidence="7" id="KW-0479">Metal-binding</keyword>
<dbReference type="GO" id="GO:0046872">
    <property type="term" value="F:metal ion binding"/>
    <property type="evidence" value="ECO:0007669"/>
    <property type="project" value="UniProtKB-KW"/>
</dbReference>
<dbReference type="Proteomes" id="UP000578819">
    <property type="component" value="Unassembled WGS sequence"/>
</dbReference>
<keyword evidence="9" id="KW-0862">Zinc</keyword>
<protein>
    <submittedName>
        <fullName evidence="14">Zn-dependent protease</fullName>
    </submittedName>
</protein>
<dbReference type="GO" id="GO:0008237">
    <property type="term" value="F:metallopeptidase activity"/>
    <property type="evidence" value="ECO:0007669"/>
    <property type="project" value="UniProtKB-KW"/>
</dbReference>
<evidence type="ECO:0000256" key="10">
    <source>
        <dbReference type="ARBA" id="ARBA00022989"/>
    </source>
</evidence>
<feature type="transmembrane region" description="Helical" evidence="13">
    <location>
        <begin position="51"/>
        <end position="69"/>
    </location>
</feature>
<keyword evidence="11" id="KW-0482">Metalloprotease</keyword>
<dbReference type="InterPro" id="IPR052348">
    <property type="entry name" value="Metallopeptidase_M50B"/>
</dbReference>
<comment type="caution">
    <text evidence="14">The sequence shown here is derived from an EMBL/GenBank/DDBJ whole genome shotgun (WGS) entry which is preliminary data.</text>
</comment>
<feature type="transmembrane region" description="Helical" evidence="13">
    <location>
        <begin position="99"/>
        <end position="123"/>
    </location>
</feature>
<comment type="cofactor">
    <cofactor evidence="1">
        <name>Zn(2+)</name>
        <dbReference type="ChEBI" id="CHEBI:29105"/>
    </cofactor>
</comment>